<name>A0ACC3LGW5_EUCGR</name>
<sequence>MGDLGTYIPVVLALTLAKDLNLGTNLIFTSVYDMVTGAIYGVPMPVQPMKAITAVGISSADFGIPEVMAAGSCTGAIFVVLGVTRLMQLVYRMIPLSVVRGIQLSQGLSFAMTAVNYIRSRLLKVETGWGWLGLDGLVLAIVCACFIVIINGTGEERRSKPESGDDIDDQSSMRKRKWKRIMTVLPSAFIIFLLGVVLAFIREPKVVRGIKFGPSSIEVVKLSRHAWKEGFIKGTIIDI</sequence>
<accession>A0ACC3LGW5</accession>
<dbReference type="EMBL" id="CM064437">
    <property type="protein sequence ID" value="KAK3438256.1"/>
    <property type="molecule type" value="Genomic_DNA"/>
</dbReference>
<protein>
    <submittedName>
        <fullName evidence="1">Uncharacterized protein</fullName>
    </submittedName>
</protein>
<evidence type="ECO:0000313" key="1">
    <source>
        <dbReference type="EMBL" id="KAK3438256.1"/>
    </source>
</evidence>
<organism evidence="1 2">
    <name type="scientific">Eucalyptus grandis</name>
    <name type="common">Flooded gum</name>
    <dbReference type="NCBI Taxonomy" id="71139"/>
    <lineage>
        <taxon>Eukaryota</taxon>
        <taxon>Viridiplantae</taxon>
        <taxon>Streptophyta</taxon>
        <taxon>Embryophyta</taxon>
        <taxon>Tracheophyta</taxon>
        <taxon>Spermatophyta</taxon>
        <taxon>Magnoliopsida</taxon>
        <taxon>eudicotyledons</taxon>
        <taxon>Gunneridae</taxon>
        <taxon>Pentapetalae</taxon>
        <taxon>rosids</taxon>
        <taxon>malvids</taxon>
        <taxon>Myrtales</taxon>
        <taxon>Myrtaceae</taxon>
        <taxon>Myrtoideae</taxon>
        <taxon>Eucalypteae</taxon>
        <taxon>Eucalyptus</taxon>
    </lineage>
</organism>
<keyword evidence="2" id="KW-1185">Reference proteome</keyword>
<proteinExistence type="predicted"/>
<dbReference type="Proteomes" id="UP000030711">
    <property type="component" value="Chromosome 3"/>
</dbReference>
<gene>
    <name evidence="1" type="ORF">EUGRSUZ_C02871</name>
</gene>
<evidence type="ECO:0000313" key="2">
    <source>
        <dbReference type="Proteomes" id="UP000030711"/>
    </source>
</evidence>
<comment type="caution">
    <text evidence="1">The sequence shown here is derived from an EMBL/GenBank/DDBJ whole genome shotgun (WGS) entry which is preliminary data.</text>
</comment>
<reference evidence="1 2" key="1">
    <citation type="journal article" date="2014" name="Nature">
        <title>The genome of Eucalyptus grandis.</title>
        <authorList>
            <person name="Myburg A.A."/>
            <person name="Grattapaglia D."/>
            <person name="Tuskan G.A."/>
            <person name="Hellsten U."/>
            <person name="Hayes R.D."/>
            <person name="Grimwood J."/>
            <person name="Jenkins J."/>
            <person name="Lindquist E."/>
            <person name="Tice H."/>
            <person name="Bauer D."/>
            <person name="Goodstein D.M."/>
            <person name="Dubchak I."/>
            <person name="Poliakov A."/>
            <person name="Mizrachi E."/>
            <person name="Kullan A.R."/>
            <person name="Hussey S.G."/>
            <person name="Pinard D."/>
            <person name="van der Merwe K."/>
            <person name="Singh P."/>
            <person name="van Jaarsveld I."/>
            <person name="Silva-Junior O.B."/>
            <person name="Togawa R.C."/>
            <person name="Pappas M.R."/>
            <person name="Faria D.A."/>
            <person name="Sansaloni C.P."/>
            <person name="Petroli C.D."/>
            <person name="Yang X."/>
            <person name="Ranjan P."/>
            <person name="Tschaplinski T.J."/>
            <person name="Ye C.Y."/>
            <person name="Li T."/>
            <person name="Sterck L."/>
            <person name="Vanneste K."/>
            <person name="Murat F."/>
            <person name="Soler M."/>
            <person name="Clemente H.S."/>
            <person name="Saidi N."/>
            <person name="Cassan-Wang H."/>
            <person name="Dunand C."/>
            <person name="Hefer C.A."/>
            <person name="Bornberg-Bauer E."/>
            <person name="Kersting A.R."/>
            <person name="Vining K."/>
            <person name="Amarasinghe V."/>
            <person name="Ranik M."/>
            <person name="Naithani S."/>
            <person name="Elser J."/>
            <person name="Boyd A.E."/>
            <person name="Liston A."/>
            <person name="Spatafora J.W."/>
            <person name="Dharmwardhana P."/>
            <person name="Raja R."/>
            <person name="Sullivan C."/>
            <person name="Romanel E."/>
            <person name="Alves-Ferreira M."/>
            <person name="Kulheim C."/>
            <person name="Foley W."/>
            <person name="Carocha V."/>
            <person name="Paiva J."/>
            <person name="Kudrna D."/>
            <person name="Brommonschenkel S.H."/>
            <person name="Pasquali G."/>
            <person name="Byrne M."/>
            <person name="Rigault P."/>
            <person name="Tibbits J."/>
            <person name="Spokevicius A."/>
            <person name="Jones R.C."/>
            <person name="Steane D.A."/>
            <person name="Vaillancourt R.E."/>
            <person name="Potts B.M."/>
            <person name="Joubert F."/>
            <person name="Barry K."/>
            <person name="Pappas G.J."/>
            <person name="Strauss S.H."/>
            <person name="Jaiswal P."/>
            <person name="Grima-Pettenati J."/>
            <person name="Salse J."/>
            <person name="Van de Peer Y."/>
            <person name="Rokhsar D.S."/>
            <person name="Schmutz J."/>
        </authorList>
    </citation>
    <scope>NUCLEOTIDE SEQUENCE [LARGE SCALE GENOMIC DNA]</scope>
    <source>
        <strain evidence="2">cv. BRASUZ1</strain>
        <tissue evidence="1">Leaf extractions</tissue>
    </source>
</reference>